<evidence type="ECO:0000256" key="2">
    <source>
        <dbReference type="ARBA" id="ARBA00004801"/>
    </source>
</evidence>
<dbReference type="AlphaFoldDB" id="A0A368E2S6"/>
<evidence type="ECO:0000256" key="3">
    <source>
        <dbReference type="ARBA" id="ARBA00010688"/>
    </source>
</evidence>
<evidence type="ECO:0000313" key="13">
    <source>
        <dbReference type="Proteomes" id="UP000252132"/>
    </source>
</evidence>
<dbReference type="PRINTS" id="PR00989">
    <property type="entry name" value="ADENOKINASE"/>
</dbReference>
<evidence type="ECO:0000256" key="10">
    <source>
        <dbReference type="PIRSR" id="PIRSR601805-1"/>
    </source>
</evidence>
<comment type="pathway">
    <text evidence="2">Purine metabolism; AMP biosynthesis via salvage pathway; AMP from adenosine: step 1/1.</text>
</comment>
<dbReference type="GO" id="GO:0004001">
    <property type="term" value="F:adenosine kinase activity"/>
    <property type="evidence" value="ECO:0007669"/>
    <property type="project" value="UniProtKB-EC"/>
</dbReference>
<evidence type="ECO:0000256" key="1">
    <source>
        <dbReference type="ARBA" id="ARBA00001946"/>
    </source>
</evidence>
<dbReference type="EMBL" id="QOQF01000001">
    <property type="protein sequence ID" value="RCL78408.1"/>
    <property type="molecule type" value="Genomic_DNA"/>
</dbReference>
<comment type="caution">
    <text evidence="12">The sequence shown here is derived from an EMBL/GenBank/DDBJ whole genome shotgun (WGS) entry which is preliminary data.</text>
</comment>
<dbReference type="Proteomes" id="UP000252132">
    <property type="component" value="Unassembled WGS sequence"/>
</dbReference>
<comment type="similarity">
    <text evidence="3">Belongs to the carbohydrate kinase PfkB family.</text>
</comment>
<feature type="domain" description="Carbohydrate kinase PfkB" evidence="11">
    <location>
        <begin position="53"/>
        <end position="316"/>
    </location>
</feature>
<keyword evidence="7" id="KW-0547">Nucleotide-binding</keyword>
<reference evidence="12 13" key="1">
    <citation type="journal article" date="2018" name="Microbiome">
        <title>Fine metagenomic profile of the Mediterranean stratified and mixed water columns revealed by assembly and recruitment.</title>
        <authorList>
            <person name="Haro-Moreno J.M."/>
            <person name="Lopez-Perez M."/>
            <person name="De La Torre J.R."/>
            <person name="Picazo A."/>
            <person name="Camacho A."/>
            <person name="Rodriguez-Valera F."/>
        </authorList>
    </citation>
    <scope>NUCLEOTIDE SEQUENCE [LARGE SCALE GENOMIC DNA]</scope>
    <source>
        <strain evidence="12">MED-G55</strain>
    </source>
</reference>
<dbReference type="Pfam" id="PF00294">
    <property type="entry name" value="PfkB"/>
    <property type="match status" value="1"/>
</dbReference>
<name>A0A368E2S6_9PROT</name>
<keyword evidence="6" id="KW-0660">Purine salvage</keyword>
<dbReference type="GO" id="GO:0006166">
    <property type="term" value="P:purine ribonucleoside salvage"/>
    <property type="evidence" value="ECO:0007669"/>
    <property type="project" value="UniProtKB-KW"/>
</dbReference>
<dbReference type="GO" id="GO:0005524">
    <property type="term" value="F:ATP binding"/>
    <property type="evidence" value="ECO:0007669"/>
    <property type="project" value="UniProtKB-KW"/>
</dbReference>
<dbReference type="EC" id="2.7.1.20" evidence="4"/>
<dbReference type="Gene3D" id="3.30.1110.10">
    <property type="match status" value="1"/>
</dbReference>
<evidence type="ECO:0000256" key="4">
    <source>
        <dbReference type="ARBA" id="ARBA00012119"/>
    </source>
</evidence>
<evidence type="ECO:0000313" key="12">
    <source>
        <dbReference type="EMBL" id="RCL78408.1"/>
    </source>
</evidence>
<gene>
    <name evidence="12" type="ORF">DBW69_00260</name>
</gene>
<dbReference type="InterPro" id="IPR011611">
    <property type="entry name" value="PfkB_dom"/>
</dbReference>
<evidence type="ECO:0000256" key="7">
    <source>
        <dbReference type="ARBA" id="ARBA00022741"/>
    </source>
</evidence>
<evidence type="ECO:0000256" key="8">
    <source>
        <dbReference type="ARBA" id="ARBA00022777"/>
    </source>
</evidence>
<dbReference type="InterPro" id="IPR029056">
    <property type="entry name" value="Ribokinase-like"/>
</dbReference>
<dbReference type="CDD" id="cd01168">
    <property type="entry name" value="adenosine_kinase"/>
    <property type="match status" value="1"/>
</dbReference>
<organism evidence="12 13">
    <name type="scientific">PS1 clade bacterium</name>
    <dbReference type="NCBI Taxonomy" id="2175152"/>
    <lineage>
        <taxon>Bacteria</taxon>
        <taxon>Pseudomonadati</taxon>
        <taxon>Pseudomonadota</taxon>
        <taxon>Alphaproteobacteria</taxon>
        <taxon>PS1 clade</taxon>
    </lineage>
</organism>
<dbReference type="PANTHER" id="PTHR43320">
    <property type="entry name" value="SUGAR KINASE"/>
    <property type="match status" value="1"/>
</dbReference>
<proteinExistence type="inferred from homology"/>
<protein>
    <recommendedName>
        <fullName evidence="4">adenosine kinase</fullName>
        <ecNumber evidence="4">2.7.1.20</ecNumber>
    </recommendedName>
</protein>
<dbReference type="Gene3D" id="3.40.1190.20">
    <property type="match status" value="1"/>
</dbReference>
<sequence>MSNEQMDIIGMGAALVDVFADVTDADLDKLNMPKGAMTLIDTEASKALLDQISVHTSTAGGSAANTIAGTASLGMSSGFIGKIANDTFGDVFAGDLSAMNIRLFGQPLNNDTPTGKCIVLVTPDAERTMNTLIGAAAFITPEDLDENVLKETKAFFAEGYLFDSPQGAETFFKACDIVHSGGGKVVLSLSDSFCVERHLDTFNKALAGPVDMVMSNDAEAKAMFGGASIQDRVAAMQQKNIDGVITRSADGAVIVMSNDVTEIAAETVDRPVDLTGAGDQFAAGFLSGIALGKSMENAGRRGAVAAAEVIKHVGPRPQVSLQDLIASANLA</sequence>
<dbReference type="SUPFAM" id="SSF53613">
    <property type="entry name" value="Ribokinase-like"/>
    <property type="match status" value="1"/>
</dbReference>
<keyword evidence="8 12" id="KW-0418">Kinase</keyword>
<accession>A0A368E2S6</accession>
<dbReference type="UniPathway" id="UPA00588">
    <property type="reaction ID" value="UER00659"/>
</dbReference>
<keyword evidence="5" id="KW-0808">Transferase</keyword>
<dbReference type="InterPro" id="IPR001805">
    <property type="entry name" value="Adenokinase"/>
</dbReference>
<evidence type="ECO:0000259" key="11">
    <source>
        <dbReference type="Pfam" id="PF00294"/>
    </source>
</evidence>
<keyword evidence="9" id="KW-0067">ATP-binding</keyword>
<feature type="active site" description="Proton acceptor" evidence="10">
    <location>
        <position position="279"/>
    </location>
</feature>
<comment type="cofactor">
    <cofactor evidence="1">
        <name>Mg(2+)</name>
        <dbReference type="ChEBI" id="CHEBI:18420"/>
    </cofactor>
</comment>
<evidence type="ECO:0000256" key="6">
    <source>
        <dbReference type="ARBA" id="ARBA00022726"/>
    </source>
</evidence>
<dbReference type="InterPro" id="IPR052700">
    <property type="entry name" value="Carb_kinase_PfkB-like"/>
</dbReference>
<evidence type="ECO:0000256" key="9">
    <source>
        <dbReference type="ARBA" id="ARBA00022840"/>
    </source>
</evidence>
<evidence type="ECO:0000256" key="5">
    <source>
        <dbReference type="ARBA" id="ARBA00022679"/>
    </source>
</evidence>
<dbReference type="GO" id="GO:0044209">
    <property type="term" value="P:AMP salvage"/>
    <property type="evidence" value="ECO:0007669"/>
    <property type="project" value="UniProtKB-UniPathway"/>
</dbReference>
<dbReference type="PANTHER" id="PTHR43320:SF3">
    <property type="entry name" value="CARBOHYDRATE KINASE PFKB DOMAIN-CONTAINING PROTEIN"/>
    <property type="match status" value="1"/>
</dbReference>